<dbReference type="InterPro" id="IPR029044">
    <property type="entry name" value="Nucleotide-diphossugar_trans"/>
</dbReference>
<dbReference type="Pfam" id="PF13432">
    <property type="entry name" value="TPR_16"/>
    <property type="match status" value="1"/>
</dbReference>
<feature type="repeat" description="TPR" evidence="4">
    <location>
        <begin position="676"/>
        <end position="709"/>
    </location>
</feature>
<dbReference type="Pfam" id="PF13424">
    <property type="entry name" value="TPR_12"/>
    <property type="match status" value="1"/>
</dbReference>
<dbReference type="PROSITE" id="PS50005">
    <property type="entry name" value="TPR"/>
    <property type="match status" value="5"/>
</dbReference>
<dbReference type="PANTHER" id="PTHR43630:SF2">
    <property type="entry name" value="GLYCOSYLTRANSFERASE"/>
    <property type="match status" value="1"/>
</dbReference>
<organism evidence="6 7">
    <name type="scientific">Abyssobacteria bacterium (strain SURF_5)</name>
    <dbReference type="NCBI Taxonomy" id="2093360"/>
    <lineage>
        <taxon>Bacteria</taxon>
        <taxon>Pseudomonadati</taxon>
        <taxon>Candidatus Hydrogenedentota</taxon>
        <taxon>Candidatus Abyssobacteria</taxon>
    </lineage>
</organism>
<feature type="repeat" description="TPR" evidence="4">
    <location>
        <begin position="329"/>
        <end position="362"/>
    </location>
</feature>
<comment type="caution">
    <text evidence="6">The sequence shown here is derived from an EMBL/GenBank/DDBJ whole genome shotgun (WGS) entry which is preliminary data.</text>
</comment>
<comment type="similarity">
    <text evidence="3">Belongs to the glycosyltransferase 2 family. WaaE/KdtX subfamily.</text>
</comment>
<dbReference type="Gene3D" id="1.25.40.10">
    <property type="entry name" value="Tetratricopeptide repeat domain"/>
    <property type="match status" value="3"/>
</dbReference>
<dbReference type="AlphaFoldDB" id="A0A3A4N7V9"/>
<dbReference type="PANTHER" id="PTHR43630">
    <property type="entry name" value="POLY-BETA-1,6-N-ACETYL-D-GLUCOSAMINE SYNTHASE"/>
    <property type="match status" value="1"/>
</dbReference>
<feature type="domain" description="Glycosyltransferase 2-like" evidence="5">
    <location>
        <begin position="771"/>
        <end position="884"/>
    </location>
</feature>
<feature type="domain" description="Glycosyltransferase 2-like" evidence="5">
    <location>
        <begin position="16"/>
        <end position="127"/>
    </location>
</feature>
<evidence type="ECO:0000313" key="6">
    <source>
        <dbReference type="EMBL" id="RJP17808.1"/>
    </source>
</evidence>
<dbReference type="GO" id="GO:0016740">
    <property type="term" value="F:transferase activity"/>
    <property type="evidence" value="ECO:0007669"/>
    <property type="project" value="UniProtKB-KW"/>
</dbReference>
<keyword evidence="2 4" id="KW-0802">TPR repeat</keyword>
<dbReference type="InterPro" id="IPR001173">
    <property type="entry name" value="Glyco_trans_2-like"/>
</dbReference>
<evidence type="ECO:0000259" key="5">
    <source>
        <dbReference type="Pfam" id="PF00535"/>
    </source>
</evidence>
<evidence type="ECO:0000256" key="3">
    <source>
        <dbReference type="ARBA" id="ARBA00038494"/>
    </source>
</evidence>
<protein>
    <submittedName>
        <fullName evidence="6">Glycosyltransferase</fullName>
    </submittedName>
</protein>
<keyword evidence="1" id="KW-0677">Repeat</keyword>
<dbReference type="GO" id="GO:0042802">
    <property type="term" value="F:identical protein binding"/>
    <property type="evidence" value="ECO:0007669"/>
    <property type="project" value="InterPro"/>
</dbReference>
<dbReference type="CDD" id="cd02511">
    <property type="entry name" value="Beta4Glucosyltransferase"/>
    <property type="match status" value="3"/>
</dbReference>
<evidence type="ECO:0000256" key="4">
    <source>
        <dbReference type="PROSITE-ProRule" id="PRU00339"/>
    </source>
</evidence>
<dbReference type="InterPro" id="IPR019734">
    <property type="entry name" value="TPR_rpt"/>
</dbReference>
<dbReference type="Pfam" id="PF07721">
    <property type="entry name" value="TPR_4"/>
    <property type="match status" value="1"/>
</dbReference>
<feature type="repeat" description="TPR" evidence="4">
    <location>
        <begin position="608"/>
        <end position="641"/>
    </location>
</feature>
<evidence type="ECO:0000313" key="7">
    <source>
        <dbReference type="Proteomes" id="UP000265882"/>
    </source>
</evidence>
<accession>A0A3A4N7V9</accession>
<keyword evidence="6" id="KW-0808">Transferase</keyword>
<gene>
    <name evidence="6" type="ORF">C4520_15675</name>
</gene>
<dbReference type="InterPro" id="IPR013105">
    <property type="entry name" value="TPR_2"/>
</dbReference>
<dbReference type="Gene3D" id="3.90.550.10">
    <property type="entry name" value="Spore Coat Polysaccharide Biosynthesis Protein SpsA, Chain A"/>
    <property type="match status" value="3"/>
</dbReference>
<dbReference type="InterPro" id="IPR011717">
    <property type="entry name" value="TPR-4"/>
</dbReference>
<feature type="repeat" description="TPR" evidence="4">
    <location>
        <begin position="261"/>
        <end position="294"/>
    </location>
</feature>
<proteinExistence type="inferred from homology"/>
<dbReference type="PROSITE" id="PS50293">
    <property type="entry name" value="TPR_REGION"/>
    <property type="match status" value="3"/>
</dbReference>
<dbReference type="SUPFAM" id="SSF53448">
    <property type="entry name" value="Nucleotide-diphospho-sugar transferases"/>
    <property type="match status" value="3"/>
</dbReference>
<evidence type="ECO:0000256" key="1">
    <source>
        <dbReference type="ARBA" id="ARBA00022737"/>
    </source>
</evidence>
<feature type="repeat" description="TPR" evidence="4">
    <location>
        <begin position="710"/>
        <end position="743"/>
    </location>
</feature>
<dbReference type="Proteomes" id="UP000265882">
    <property type="component" value="Unassembled WGS sequence"/>
</dbReference>
<evidence type="ECO:0000256" key="2">
    <source>
        <dbReference type="ARBA" id="ARBA00022803"/>
    </source>
</evidence>
<dbReference type="SMART" id="SM00028">
    <property type="entry name" value="TPR"/>
    <property type="match status" value="9"/>
</dbReference>
<dbReference type="Pfam" id="PF07719">
    <property type="entry name" value="TPR_2"/>
    <property type="match status" value="1"/>
</dbReference>
<dbReference type="SUPFAM" id="SSF48452">
    <property type="entry name" value="TPR-like"/>
    <property type="match status" value="3"/>
</dbReference>
<name>A0A3A4N7V9_ABYX5</name>
<dbReference type="Pfam" id="PF14559">
    <property type="entry name" value="TPR_19"/>
    <property type="match status" value="1"/>
</dbReference>
<dbReference type="InterPro" id="IPR011990">
    <property type="entry name" value="TPR-like_helical_dom_sf"/>
</dbReference>
<reference evidence="6 7" key="1">
    <citation type="journal article" date="2017" name="ISME J.">
        <title>Energy and carbon metabolisms in a deep terrestrial subsurface fluid microbial community.</title>
        <authorList>
            <person name="Momper L."/>
            <person name="Jungbluth S.P."/>
            <person name="Lee M.D."/>
            <person name="Amend J.P."/>
        </authorList>
    </citation>
    <scope>NUCLEOTIDE SEQUENCE [LARGE SCALE GENOMIC DNA]</scope>
    <source>
        <strain evidence="6">SURF_5</strain>
    </source>
</reference>
<sequence length="1104" mass="123067">MNPRKEEKSSSPGSISLCMIVKDEEENLARCVASARGLVWEVNVVDTGSTDATAALARRLGANVKSIQWADDFSGARNASLEMARSEWTLILDADEVLSPDAAPAIRRAIEETDAAGFTLPTRNYTDDASSANFILNDGRFAPAAGFRGWVESRKVRLFRNLPQIRFEGRVHELVEPSIRRVGGKIEPLDVPVHHFGYLKPEALMRAKLARMRRLAEIKCKESPNDYKAHYELGVIEARLGMMEDANFSFEKSLRLEDGFAPAHYDLGVVLLSAGRLREAAEEFEAASQLDPKNYDSLYNLAVTLQRLNREREAESAYRRLLERYPADSKALNNLGALYASIGRVTEAEEAFQKAMKAAPECSSVKANLKRLRQSASCEPPNFPMRPAPSGNAGKSFTLSTCFIVKNEEQQIKRAIESVMPISDEIVVIDTGSADATAEVARSCGAKVERAEWKDDFSAARNAAVESATSDWILVIDADEIIARRDLEKILSLSPAGETWGYSMLTRNYSTDRRIVGWQQVEVSDPYACGQPGWFPSRKVRLFRKVPGVRFEGRVHECVEPSILRAGKRIENIDVPVHHYGYVRGRDAKRRYYLELGKRKAEESPANAQAQYELGIQYLDVGEYGQAEGPLERALELGARDERILLNLAIAKIHLNKLSEAEELLKEVIAANPASACAFYNLGVVLEKSGRLAEAEQRYGKALALDPHDVNALAKLGYVEARAGEFEAARGLLERALALDPDHRIARNNLEYVDAKLKGAHPRRLDLTLNMIVRDEERNLREGLAPIAALFDETVVVDTGSSDSTREVAESLGATVLRHQWNDNFAEARNVALRHSKGKWIFWLDADDRLEPKAVQTLRKFIARGTACGVFFPLDSEIGRGRAQVRNYTLRLFPNKSELKWQGAVHEQVVRSLVSAGVDLVNCPDFTIRHVGYSDDEEVLRKNLRNLKLLSRELANRPKDPYILFALAQGFLFCGQVDAAAGWLRELWRLREEVDMKTWKDVFWLAAVVLSDCAAAGGDSAQAEAWLKEAIELSPQNWLAHFLLGERKFLGGDLEAASPHLETAKSVGVSPTILPLDLKELGEKLNRYLELLEKGLPAKIRKAI</sequence>
<dbReference type="Pfam" id="PF00535">
    <property type="entry name" value="Glycos_transf_2"/>
    <property type="match status" value="3"/>
</dbReference>
<feature type="domain" description="Glycosyltransferase 2-like" evidence="5">
    <location>
        <begin position="402"/>
        <end position="501"/>
    </location>
</feature>
<dbReference type="EMBL" id="QZKU01000110">
    <property type="protein sequence ID" value="RJP17808.1"/>
    <property type="molecule type" value="Genomic_DNA"/>
</dbReference>